<dbReference type="SMART" id="SM00255">
    <property type="entry name" value="TIR"/>
    <property type="match status" value="1"/>
</dbReference>
<evidence type="ECO:0000256" key="2">
    <source>
        <dbReference type="ARBA" id="ARBA00022737"/>
    </source>
</evidence>
<dbReference type="SUPFAM" id="SSF52058">
    <property type="entry name" value="L domain-like"/>
    <property type="match status" value="1"/>
</dbReference>
<dbReference type="PROSITE" id="PS50104">
    <property type="entry name" value="TIR"/>
    <property type="match status" value="1"/>
</dbReference>
<dbReference type="InterPro" id="IPR042197">
    <property type="entry name" value="Apaf_helical"/>
</dbReference>
<dbReference type="eggNOG" id="ENOG502SD6T">
    <property type="taxonomic scope" value="Eukaryota"/>
</dbReference>
<dbReference type="InterPro" id="IPR058192">
    <property type="entry name" value="WHD_ROQ1-like"/>
</dbReference>
<evidence type="ECO:0000313" key="7">
    <source>
        <dbReference type="EMBL" id="AES76321.1"/>
    </source>
</evidence>
<evidence type="ECO:0000256" key="3">
    <source>
        <dbReference type="ARBA" id="ARBA00022821"/>
    </source>
</evidence>
<dbReference type="SUPFAM" id="SSF46785">
    <property type="entry name" value="Winged helix' DNA-binding domain"/>
    <property type="match status" value="1"/>
</dbReference>
<reference evidence="7 9" key="2">
    <citation type="journal article" date="2014" name="BMC Genomics">
        <title>An improved genome release (version Mt4.0) for the model legume Medicago truncatula.</title>
        <authorList>
            <person name="Tang H."/>
            <person name="Krishnakumar V."/>
            <person name="Bidwell S."/>
            <person name="Rosen B."/>
            <person name="Chan A."/>
            <person name="Zhou S."/>
            <person name="Gentzbittel L."/>
            <person name="Childs K.L."/>
            <person name="Yandell M."/>
            <person name="Gundlach H."/>
            <person name="Mayer K.F."/>
            <person name="Schwartz D.C."/>
            <person name="Town C.D."/>
        </authorList>
    </citation>
    <scope>GENOME REANNOTATION</scope>
    <source>
        <strain evidence="8 9">cv. Jemalong A17</strain>
    </source>
</reference>
<keyword evidence="1" id="KW-0433">Leucine-rich repeat</keyword>
<dbReference type="Gene3D" id="1.10.8.430">
    <property type="entry name" value="Helical domain of apoptotic protease-activating factors"/>
    <property type="match status" value="1"/>
</dbReference>
<reference evidence="8" key="3">
    <citation type="submission" date="2015-04" db="UniProtKB">
        <authorList>
            <consortium name="EnsemblPlants"/>
        </authorList>
    </citation>
    <scope>IDENTIFICATION</scope>
    <source>
        <strain evidence="8">cv. Jemalong A17</strain>
    </source>
</reference>
<keyword evidence="9" id="KW-1185">Reference proteome</keyword>
<feature type="domain" description="TIR" evidence="6">
    <location>
        <begin position="17"/>
        <end position="192"/>
    </location>
</feature>
<dbReference type="OrthoDB" id="1344914at2759"/>
<dbReference type="Gene3D" id="3.40.50.10140">
    <property type="entry name" value="Toll/interleukin-1 receptor homology (TIR) domain"/>
    <property type="match status" value="1"/>
</dbReference>
<dbReference type="GO" id="GO:0007165">
    <property type="term" value="P:signal transduction"/>
    <property type="evidence" value="ECO:0007669"/>
    <property type="project" value="InterPro"/>
</dbReference>
<dbReference type="Gene3D" id="3.80.10.10">
    <property type="entry name" value="Ribonuclease Inhibitor"/>
    <property type="match status" value="2"/>
</dbReference>
<proteinExistence type="predicted"/>
<dbReference type="GO" id="GO:0006952">
    <property type="term" value="P:defense response"/>
    <property type="evidence" value="ECO:0007669"/>
    <property type="project" value="UniProtKB-KW"/>
</dbReference>
<dbReference type="PANTHER" id="PTHR11017:SF219">
    <property type="entry name" value="ARCHAEAL ATPASE"/>
    <property type="match status" value="1"/>
</dbReference>
<dbReference type="Pfam" id="PF00931">
    <property type="entry name" value="NB-ARC"/>
    <property type="match status" value="1"/>
</dbReference>
<feature type="compositionally biased region" description="Acidic residues" evidence="5">
    <location>
        <begin position="1047"/>
        <end position="1068"/>
    </location>
</feature>
<keyword evidence="2" id="KW-0677">Repeat</keyword>
<dbReference type="InterPro" id="IPR032675">
    <property type="entry name" value="LRR_dom_sf"/>
</dbReference>
<dbReference type="FunFam" id="3.40.50.10140:FF:000007">
    <property type="entry name" value="Disease resistance protein (TIR-NBS-LRR class)"/>
    <property type="match status" value="1"/>
</dbReference>
<dbReference type="InterPro" id="IPR000157">
    <property type="entry name" value="TIR_dom"/>
</dbReference>
<dbReference type="KEGG" id="mtr:11415067"/>
<protein>
    <submittedName>
        <fullName evidence="7">Disease resistance protein (TIR-NBS-LRR class), putative</fullName>
    </submittedName>
</protein>
<evidence type="ECO:0000256" key="4">
    <source>
        <dbReference type="ARBA" id="ARBA00023027"/>
    </source>
</evidence>
<dbReference type="InterPro" id="IPR035897">
    <property type="entry name" value="Toll_tir_struct_dom_sf"/>
</dbReference>
<dbReference type="SMART" id="SM00382">
    <property type="entry name" value="AAA"/>
    <property type="match status" value="1"/>
</dbReference>
<evidence type="ECO:0000313" key="8">
    <source>
        <dbReference type="EnsemblPlants" id="AES76321"/>
    </source>
</evidence>
<gene>
    <name evidence="8" type="primary">11415067</name>
    <name evidence="7" type="ordered locus">MTR_6g076090</name>
</gene>
<sequence length="1075" mass="124228">MAMLQSSSSFSSFSYGFTYDVFLNFRGTDTRYGFTGNLYKALCDGGVRTFIDHKDLHEGDRITQSLVKAIEESRILIPVFSKNYASSLFCLDELVHIIHRYEEKGCFVFPIFCDVEPSHVRHQTGSYGEALAKHEERFQNNKENYNDNMKRLHKWKMALNQAANLSGHHFNPRNGYEFEFIREIVKYVSNKLNHVLLHVVDYPVGLQHRVLKVNSLLKVGSNDKVKMLGIYGPGGIGKTTLAKAVYNFIAGQFECVCFLHNVRENSAKHGLEHLQKDLLSKIVGLDIKLADTSEGIPIIKQRLQQKKVLLILDDINKLKQLQAMAGGTDWFGAGSRVIVTTRDKNLLASHGIEVTYETHELNKKEALELLRWKAFKAKQVDSSYECILNRAINYAAGLPLALEILGSNLYGKHIEEWNSLLDRYERIPSEEIQKILRVSFDALEEDERSVFLDIACCFKGYKLKEVEDMLCAHYGQRMRYHIGVLVKKSLVKIINERFVTLHDLIEDMGKEIVRQESPKEPGKRSRLSFHEDIFQVLEENSGTSQIEIIRLDFPLPQAIVEWKGDELKKMKNLKTLIVKTSFFPKPHVHLPDNLRVLEWHSLRDIPSEFLPKNLSICKLRKSCPTSFKMFMVLKVLHLDECKRLREISDVSGLQNLEEFSFQRCKKLRTIHDSIGFLNKLKILNAEGCRKLKSFPPIQLTSLELLRLSYCYRLRNFPEILGKMENLESIFLKETSIKELPNSFQNLSGLRNLLLDGFRMFLRLPSSILVMPKLSWVLVQGRHLLPKQCDKPSSMVSSNVKSLVLIECNLTGESLPIIFKWFANVTNLNLSKSNITILPECIKELRSLERLYLDCCKLLQEIRAIPPNLKFLSAINCESLSSSCRSMLLDQELHEVGDTMFRLPGTLRIPRWFEHQSTRQPISFWFHNKLPSISLFCTIGCKYHPNVTSIFSFFKITINGYECFREGPTNFPYIKIEANHTYLVGLKLLDLDRLGEAFLKREWNHAVVTCDISTVPFDLKESRMHIFKQESRMEDIQFTNHYKKRELVDDDDDDDDEEEEEEDVVDVLDDDHHHSQ</sequence>
<dbReference type="SUPFAM" id="SSF52200">
    <property type="entry name" value="Toll/Interleukin receptor TIR domain"/>
    <property type="match status" value="1"/>
</dbReference>
<dbReference type="InterPro" id="IPR002182">
    <property type="entry name" value="NB-ARC"/>
</dbReference>
<dbReference type="InterPro" id="IPR027417">
    <property type="entry name" value="P-loop_NTPase"/>
</dbReference>
<keyword evidence="3" id="KW-0611">Plant defense</keyword>
<evidence type="ECO:0000259" key="6">
    <source>
        <dbReference type="PROSITE" id="PS50104"/>
    </source>
</evidence>
<organism evidence="7 9">
    <name type="scientific">Medicago truncatula</name>
    <name type="common">Barrel medic</name>
    <name type="synonym">Medicago tribuloides</name>
    <dbReference type="NCBI Taxonomy" id="3880"/>
    <lineage>
        <taxon>Eukaryota</taxon>
        <taxon>Viridiplantae</taxon>
        <taxon>Streptophyta</taxon>
        <taxon>Embryophyta</taxon>
        <taxon>Tracheophyta</taxon>
        <taxon>Spermatophyta</taxon>
        <taxon>Magnoliopsida</taxon>
        <taxon>eudicotyledons</taxon>
        <taxon>Gunneridae</taxon>
        <taxon>Pentapetalae</taxon>
        <taxon>rosids</taxon>
        <taxon>fabids</taxon>
        <taxon>Fabales</taxon>
        <taxon>Fabaceae</taxon>
        <taxon>Papilionoideae</taxon>
        <taxon>50 kb inversion clade</taxon>
        <taxon>NPAAA clade</taxon>
        <taxon>Hologalegina</taxon>
        <taxon>IRL clade</taxon>
        <taxon>Trifolieae</taxon>
        <taxon>Medicago</taxon>
    </lineage>
</organism>
<keyword evidence="4" id="KW-0520">NAD</keyword>
<evidence type="ECO:0000313" key="9">
    <source>
        <dbReference type="Proteomes" id="UP000002051"/>
    </source>
</evidence>
<dbReference type="Gene3D" id="3.40.50.300">
    <property type="entry name" value="P-loop containing nucleotide triphosphate hydrolases"/>
    <property type="match status" value="1"/>
</dbReference>
<dbReference type="AlphaFoldDB" id="G7KJS7"/>
<dbReference type="GO" id="GO:0043531">
    <property type="term" value="F:ADP binding"/>
    <property type="evidence" value="ECO:0007669"/>
    <property type="project" value="InterPro"/>
</dbReference>
<dbReference type="PaxDb" id="3880-AES76321"/>
<dbReference type="Proteomes" id="UP000002051">
    <property type="component" value="Chromosome 6"/>
</dbReference>
<dbReference type="PANTHER" id="PTHR11017">
    <property type="entry name" value="LEUCINE-RICH REPEAT-CONTAINING PROTEIN"/>
    <property type="match status" value="1"/>
</dbReference>
<feature type="region of interest" description="Disordered" evidence="5">
    <location>
        <begin position="1043"/>
        <end position="1075"/>
    </location>
</feature>
<dbReference type="OMA" id="FLDISIC"/>
<dbReference type="PRINTS" id="PR00364">
    <property type="entry name" value="DISEASERSIST"/>
</dbReference>
<evidence type="ECO:0000256" key="1">
    <source>
        <dbReference type="ARBA" id="ARBA00022614"/>
    </source>
</evidence>
<dbReference type="Pfam" id="PF23282">
    <property type="entry name" value="WHD_ROQ1"/>
    <property type="match status" value="1"/>
</dbReference>
<dbReference type="HOGENOM" id="CLU_001561_5_0_1"/>
<accession>G7KJS7</accession>
<dbReference type="InterPro" id="IPR036390">
    <property type="entry name" value="WH_DNA-bd_sf"/>
</dbReference>
<name>G7KJS7_MEDTR</name>
<dbReference type="SUPFAM" id="SSF52540">
    <property type="entry name" value="P-loop containing nucleoside triphosphate hydrolases"/>
    <property type="match status" value="1"/>
</dbReference>
<dbReference type="InterPro" id="IPR044974">
    <property type="entry name" value="Disease_R_plants"/>
</dbReference>
<dbReference type="InterPro" id="IPR058546">
    <property type="entry name" value="RPS4B/Roq1-like_LRR"/>
</dbReference>
<dbReference type="EnsemblPlants" id="AES76321">
    <property type="protein sequence ID" value="AES76321"/>
    <property type="gene ID" value="MTR_6g076090"/>
</dbReference>
<dbReference type="Pfam" id="PF01582">
    <property type="entry name" value="TIR"/>
    <property type="match status" value="1"/>
</dbReference>
<dbReference type="InterPro" id="IPR003593">
    <property type="entry name" value="AAA+_ATPase"/>
</dbReference>
<reference evidence="7 9" key="1">
    <citation type="journal article" date="2011" name="Nature">
        <title>The Medicago genome provides insight into the evolution of rhizobial symbioses.</title>
        <authorList>
            <person name="Young N.D."/>
            <person name="Debelle F."/>
            <person name="Oldroyd G.E."/>
            <person name="Geurts R."/>
            <person name="Cannon S.B."/>
            <person name="Udvardi M.K."/>
            <person name="Benedito V.A."/>
            <person name="Mayer K.F."/>
            <person name="Gouzy J."/>
            <person name="Schoof H."/>
            <person name="Van de Peer Y."/>
            <person name="Proost S."/>
            <person name="Cook D.R."/>
            <person name="Meyers B.C."/>
            <person name="Spannagl M."/>
            <person name="Cheung F."/>
            <person name="De Mita S."/>
            <person name="Krishnakumar V."/>
            <person name="Gundlach H."/>
            <person name="Zhou S."/>
            <person name="Mudge J."/>
            <person name="Bharti A.K."/>
            <person name="Murray J.D."/>
            <person name="Naoumkina M.A."/>
            <person name="Rosen B."/>
            <person name="Silverstein K.A."/>
            <person name="Tang H."/>
            <person name="Rombauts S."/>
            <person name="Zhao P.X."/>
            <person name="Zhou P."/>
            <person name="Barbe V."/>
            <person name="Bardou P."/>
            <person name="Bechner M."/>
            <person name="Bellec A."/>
            <person name="Berger A."/>
            <person name="Berges H."/>
            <person name="Bidwell S."/>
            <person name="Bisseling T."/>
            <person name="Choisne N."/>
            <person name="Couloux A."/>
            <person name="Denny R."/>
            <person name="Deshpande S."/>
            <person name="Dai X."/>
            <person name="Doyle J.J."/>
            <person name="Dudez A.M."/>
            <person name="Farmer A.D."/>
            <person name="Fouteau S."/>
            <person name="Franken C."/>
            <person name="Gibelin C."/>
            <person name="Gish J."/>
            <person name="Goldstein S."/>
            <person name="Gonzalez A.J."/>
            <person name="Green P.J."/>
            <person name="Hallab A."/>
            <person name="Hartog M."/>
            <person name="Hua A."/>
            <person name="Humphray S.J."/>
            <person name="Jeong D.H."/>
            <person name="Jing Y."/>
            <person name="Jocker A."/>
            <person name="Kenton S.M."/>
            <person name="Kim D.J."/>
            <person name="Klee K."/>
            <person name="Lai H."/>
            <person name="Lang C."/>
            <person name="Lin S."/>
            <person name="Macmil S.L."/>
            <person name="Magdelenat G."/>
            <person name="Matthews L."/>
            <person name="McCorrison J."/>
            <person name="Monaghan E.L."/>
            <person name="Mun J.H."/>
            <person name="Najar F.Z."/>
            <person name="Nicholson C."/>
            <person name="Noirot C."/>
            <person name="O'Bleness M."/>
            <person name="Paule C.R."/>
            <person name="Poulain J."/>
            <person name="Prion F."/>
            <person name="Qin B."/>
            <person name="Qu C."/>
            <person name="Retzel E.F."/>
            <person name="Riddle C."/>
            <person name="Sallet E."/>
            <person name="Samain S."/>
            <person name="Samson N."/>
            <person name="Sanders I."/>
            <person name="Saurat O."/>
            <person name="Scarpelli C."/>
            <person name="Schiex T."/>
            <person name="Segurens B."/>
            <person name="Severin A.J."/>
            <person name="Sherrier D.J."/>
            <person name="Shi R."/>
            <person name="Sims S."/>
            <person name="Singer S.R."/>
            <person name="Sinharoy S."/>
            <person name="Sterck L."/>
            <person name="Viollet A."/>
            <person name="Wang B.B."/>
            <person name="Wang K."/>
            <person name="Wang M."/>
            <person name="Wang X."/>
            <person name="Warfsmann J."/>
            <person name="Weissenbach J."/>
            <person name="White D.D."/>
            <person name="White J.D."/>
            <person name="Wiley G.B."/>
            <person name="Wincker P."/>
            <person name="Xing Y."/>
            <person name="Yang L."/>
            <person name="Yao Z."/>
            <person name="Ying F."/>
            <person name="Zhai J."/>
            <person name="Zhou L."/>
            <person name="Zuber A."/>
            <person name="Denarie J."/>
            <person name="Dixon R.A."/>
            <person name="May G.D."/>
            <person name="Schwartz D.C."/>
            <person name="Rogers J."/>
            <person name="Quetier F."/>
            <person name="Town C.D."/>
            <person name="Roe B.A."/>
        </authorList>
    </citation>
    <scope>NUCLEOTIDE SEQUENCE [LARGE SCALE GENOMIC DNA]</scope>
    <source>
        <strain evidence="7">A17</strain>
        <strain evidence="8 9">cv. Jemalong A17</strain>
    </source>
</reference>
<dbReference type="Pfam" id="PF23286">
    <property type="entry name" value="LRR_13"/>
    <property type="match status" value="1"/>
</dbReference>
<evidence type="ECO:0000256" key="5">
    <source>
        <dbReference type="SAM" id="MobiDB-lite"/>
    </source>
</evidence>
<dbReference type="EMBL" id="CM001222">
    <property type="protein sequence ID" value="AES76321.1"/>
    <property type="molecule type" value="Genomic_DNA"/>
</dbReference>